<reference evidence="2" key="1">
    <citation type="submission" date="2013-09" db="EMBL/GenBank/DDBJ databases">
        <title>The Genome Sequence of Anopheles maculatus species B.</title>
        <authorList>
            <consortium name="The Broad Institute Genomics Platform"/>
            <person name="Neafsey D.E."/>
            <person name="Besansky N."/>
            <person name="Howell P."/>
            <person name="Walton C."/>
            <person name="Young S.K."/>
            <person name="Zeng Q."/>
            <person name="Gargeya S."/>
            <person name="Fitzgerald M."/>
            <person name="Haas B."/>
            <person name="Abouelleil A."/>
            <person name="Allen A.W."/>
            <person name="Alvarado L."/>
            <person name="Arachchi H.M."/>
            <person name="Berlin A.M."/>
            <person name="Chapman S.B."/>
            <person name="Gainer-Dewar J."/>
            <person name="Goldberg J."/>
            <person name="Griggs A."/>
            <person name="Gujja S."/>
            <person name="Hansen M."/>
            <person name="Howarth C."/>
            <person name="Imamovic A."/>
            <person name="Ireland A."/>
            <person name="Larimer J."/>
            <person name="McCowan C."/>
            <person name="Murphy C."/>
            <person name="Pearson M."/>
            <person name="Poon T.W."/>
            <person name="Priest M."/>
            <person name="Roberts A."/>
            <person name="Saif S."/>
            <person name="Shea T."/>
            <person name="Sisk P."/>
            <person name="Sykes S."/>
            <person name="Wortman J."/>
            <person name="Nusbaum C."/>
            <person name="Birren B."/>
        </authorList>
    </citation>
    <scope>NUCLEOTIDE SEQUENCE [LARGE SCALE GENOMIC DNA]</scope>
    <source>
        <strain evidence="2">maculatus3</strain>
    </source>
</reference>
<accession>A0A182T653</accession>
<organism evidence="1 2">
    <name type="scientific">Anopheles maculatus</name>
    <dbReference type="NCBI Taxonomy" id="74869"/>
    <lineage>
        <taxon>Eukaryota</taxon>
        <taxon>Metazoa</taxon>
        <taxon>Ecdysozoa</taxon>
        <taxon>Arthropoda</taxon>
        <taxon>Hexapoda</taxon>
        <taxon>Insecta</taxon>
        <taxon>Pterygota</taxon>
        <taxon>Neoptera</taxon>
        <taxon>Endopterygota</taxon>
        <taxon>Diptera</taxon>
        <taxon>Nematocera</taxon>
        <taxon>Culicoidea</taxon>
        <taxon>Culicidae</taxon>
        <taxon>Anophelinae</taxon>
        <taxon>Anopheles</taxon>
        <taxon>Anopheles maculatus group</taxon>
    </lineage>
</organism>
<keyword evidence="2" id="KW-1185">Reference proteome</keyword>
<dbReference type="AlphaFoldDB" id="A0A182T653"/>
<dbReference type="Pfam" id="PF05947">
    <property type="entry name" value="T6SS_TssF"/>
    <property type="match status" value="1"/>
</dbReference>
<dbReference type="PANTHER" id="PTHR35370">
    <property type="entry name" value="CYTOPLASMIC PROTEIN-RELATED-RELATED"/>
    <property type="match status" value="1"/>
</dbReference>
<dbReference type="InterPro" id="IPR010272">
    <property type="entry name" value="T6SS_TssF"/>
</dbReference>
<proteinExistence type="predicted"/>
<dbReference type="PANTHER" id="PTHR35370:SF1">
    <property type="entry name" value="TYPE VI SECRETION SYSTEM COMPONENT TSSF1"/>
    <property type="match status" value="1"/>
</dbReference>
<evidence type="ECO:0008006" key="3">
    <source>
        <dbReference type="Google" id="ProtNLM"/>
    </source>
</evidence>
<reference evidence="1" key="2">
    <citation type="submission" date="2020-05" db="UniProtKB">
        <authorList>
            <consortium name="EnsemblMetazoa"/>
        </authorList>
    </citation>
    <scope>IDENTIFICATION</scope>
    <source>
        <strain evidence="1">maculatus3</strain>
    </source>
</reference>
<evidence type="ECO:0000313" key="2">
    <source>
        <dbReference type="Proteomes" id="UP000075901"/>
    </source>
</evidence>
<dbReference type="EnsemblMetazoa" id="AMAM020405-RA">
    <property type="protein sequence ID" value="AMAM020405-PA"/>
    <property type="gene ID" value="AMAM020405"/>
</dbReference>
<dbReference type="VEuPathDB" id="VectorBase:AMAM020405"/>
<sequence length="272" mass="30285">PIIVDQLNPRLYEIHHLLSVHGLLTNGGNIPFSPLHGHGHFDDDDNLAGYSVRRRREFRENNGQKASPMPHDSLFITLSPGGTDVDIDRVKSLSIEAMVCERHLIPNQLQHAQFQLDIALPIGAVEMLRSPSRPQGVPDIAQAWRALQLIANNPLRYALPEVSDCSGLLKDWLSLFCPPGEASQYKRITSLNHASISHNFERYTAPGPLAWVRGAEVTLDLNSQHHSDKGVLLFARILHHALSEYGELGQSLRMSVKVDGEAVSHWEPISHV</sequence>
<dbReference type="Proteomes" id="UP000075901">
    <property type="component" value="Unassembled WGS sequence"/>
</dbReference>
<name>A0A182T653_9DIPT</name>
<evidence type="ECO:0000313" key="1">
    <source>
        <dbReference type="EnsemblMetazoa" id="AMAM020405-PA"/>
    </source>
</evidence>
<protein>
    <recommendedName>
        <fullName evidence="3">Type VI secretion system baseplate subunit TssF</fullName>
    </recommendedName>
</protein>